<dbReference type="InterPro" id="IPR057218">
    <property type="entry name" value="DUF7896"/>
</dbReference>
<comment type="caution">
    <text evidence="4">The sequence shown here is derived from an EMBL/GenBank/DDBJ whole genome shotgun (WGS) entry which is preliminary data.</text>
</comment>
<feature type="compositionally biased region" description="Polar residues" evidence="2">
    <location>
        <begin position="311"/>
        <end position="326"/>
    </location>
</feature>
<evidence type="ECO:0000259" key="3">
    <source>
        <dbReference type="Pfam" id="PF25438"/>
    </source>
</evidence>
<proteinExistence type="predicted"/>
<dbReference type="Pfam" id="PF25438">
    <property type="entry name" value="DUF7896"/>
    <property type="match status" value="1"/>
</dbReference>
<gene>
    <name evidence="4" type="ORF">FHL15_008036</name>
</gene>
<feature type="region of interest" description="Disordered" evidence="2">
    <location>
        <begin position="259"/>
        <end position="338"/>
    </location>
</feature>
<evidence type="ECO:0000256" key="1">
    <source>
        <dbReference type="SAM" id="Coils"/>
    </source>
</evidence>
<dbReference type="Proteomes" id="UP000319160">
    <property type="component" value="Unassembled WGS sequence"/>
</dbReference>
<feature type="region of interest" description="Disordered" evidence="2">
    <location>
        <begin position="685"/>
        <end position="720"/>
    </location>
</feature>
<dbReference type="STRING" id="2512241.A0A553HSZ5"/>
<keyword evidence="5" id="KW-1185">Reference proteome</keyword>
<feature type="compositionally biased region" description="Basic and acidic residues" evidence="2">
    <location>
        <begin position="574"/>
        <end position="591"/>
    </location>
</feature>
<feature type="compositionally biased region" description="Low complexity" evidence="2">
    <location>
        <begin position="537"/>
        <end position="557"/>
    </location>
</feature>
<dbReference type="PANTHER" id="PTHR42031">
    <property type="entry name" value="KEY LIME PATHOGENICITY PROTEIN"/>
    <property type="match status" value="1"/>
</dbReference>
<sequence>MSPLLATIYQLYGPYCSVVSGLPNGHTHHGGVRLCNFKYKGCGIVKIPIRENHSRSANRGFAPSRHGTPPFISLLPLLHFGRMEAWEGGSIAYASGWKIWDAIHKRSTQLISSTVVIQDPVADVTGLHIWPTATHAPKPHSRLTGGIRQFLLRNPQPTGTTNPTTAVLIHHPQTFESRATSKFVEGVPRKSDWNGVMNQFPNSELEIESLRAQLELAKRQIHELQNSTRQPPSIHFDAHGDTQLSVVSVNSPGSTLIARTASGKSRNRHHVDLRTSHPYQNGDGSHPPAVKRPRTMSQQTPSSQKMDRAASNLSTRSAGPFTGSSPVSPPPTFQATGLHAKHGEQGTYLGHNNLVASQPFASSIQQIPANKQQQRLCTLAETGPFPTTTGVLVDPAVWLAAHEDPLPDLVINRSDMDVSNLNMSVSVCESMTSGPTWDNNTAPMTRQNSQFDNHPVEGGVCMMNVGSQTSQSIFFPENSQQIIEYGDSSLFPGKQPSHEHQLLAVGSNLASFEGQYVSSAYNEGLFASSDMERSLSSTSTSSAKSMSSSLSARAKVSLARQNHHALNAPLKPKPSADENKPEPPSDDKNDGKAVIAKTKYIRPRQPKVFCDQCNEHKEGFRGEHELRRHKDAKHQTHVRKFICVDPQEHGLPVNVQVVNPLSKCKACKAQKKYGAYYNAAAHLRRTHFKEKPSRSKNKNSGANGGDDDKRGGKGGGDWPSMHELKNWMQEIYVLQDEQQLKEEEDADDDIDNTQLFFGDAEVNPGSSSSFAPTGMTNIDYGFASPLTINTINTDMAYMAMPLSSADFTFNSPTMPLTINADVTAYSAIDHMNPLSSTMSSSATVTPLTAFNEQHHFDNVSFQYTA</sequence>
<feature type="domain" description="DUF7896" evidence="3">
    <location>
        <begin position="638"/>
        <end position="731"/>
    </location>
</feature>
<dbReference type="EMBL" id="VFLP01000049">
    <property type="protein sequence ID" value="TRX91054.1"/>
    <property type="molecule type" value="Genomic_DNA"/>
</dbReference>
<evidence type="ECO:0000313" key="4">
    <source>
        <dbReference type="EMBL" id="TRX91054.1"/>
    </source>
</evidence>
<feature type="coiled-coil region" evidence="1">
    <location>
        <begin position="200"/>
        <end position="227"/>
    </location>
</feature>
<evidence type="ECO:0000256" key="2">
    <source>
        <dbReference type="SAM" id="MobiDB-lite"/>
    </source>
</evidence>
<dbReference type="PANTHER" id="PTHR42031:SF1">
    <property type="entry name" value="KEY LIME PATHOGENICITY PROTEIN"/>
    <property type="match status" value="1"/>
</dbReference>
<dbReference type="AlphaFoldDB" id="A0A553HSZ5"/>
<evidence type="ECO:0000313" key="5">
    <source>
        <dbReference type="Proteomes" id="UP000319160"/>
    </source>
</evidence>
<keyword evidence="1" id="KW-0175">Coiled coil</keyword>
<name>A0A553HSZ5_9PEZI</name>
<organism evidence="4 5">
    <name type="scientific">Xylaria flabelliformis</name>
    <dbReference type="NCBI Taxonomy" id="2512241"/>
    <lineage>
        <taxon>Eukaryota</taxon>
        <taxon>Fungi</taxon>
        <taxon>Dikarya</taxon>
        <taxon>Ascomycota</taxon>
        <taxon>Pezizomycotina</taxon>
        <taxon>Sordariomycetes</taxon>
        <taxon>Xylariomycetidae</taxon>
        <taxon>Xylariales</taxon>
        <taxon>Xylariaceae</taxon>
        <taxon>Xylaria</taxon>
    </lineage>
</organism>
<feature type="compositionally biased region" description="Polar residues" evidence="2">
    <location>
        <begin position="295"/>
        <end position="304"/>
    </location>
</feature>
<dbReference type="OrthoDB" id="5377599at2759"/>
<accession>A0A553HSZ5</accession>
<protein>
    <recommendedName>
        <fullName evidence="3">DUF7896 domain-containing protein</fullName>
    </recommendedName>
</protein>
<reference evidence="5" key="1">
    <citation type="submission" date="2019-06" db="EMBL/GenBank/DDBJ databases">
        <title>Draft genome sequence of the griseofulvin-producing fungus Xylaria cubensis strain G536.</title>
        <authorList>
            <person name="Mead M.E."/>
            <person name="Raja H.A."/>
            <person name="Steenwyk J.L."/>
            <person name="Knowles S.L."/>
            <person name="Oberlies N.H."/>
            <person name="Rokas A."/>
        </authorList>
    </citation>
    <scope>NUCLEOTIDE SEQUENCE [LARGE SCALE GENOMIC DNA]</scope>
    <source>
        <strain evidence="5">G536</strain>
    </source>
</reference>
<feature type="region of interest" description="Disordered" evidence="2">
    <location>
        <begin position="537"/>
        <end position="593"/>
    </location>
</feature>